<name>A0A7J6VB42_THATH</name>
<protein>
    <submittedName>
        <fullName evidence="1">Uncharacterized protein</fullName>
    </submittedName>
</protein>
<dbReference type="EMBL" id="JABWDY010035558">
    <property type="protein sequence ID" value="KAF5181918.1"/>
    <property type="molecule type" value="Genomic_DNA"/>
</dbReference>
<reference evidence="1 2" key="1">
    <citation type="submission" date="2020-06" db="EMBL/GenBank/DDBJ databases">
        <title>Transcriptomic and genomic resources for Thalictrum thalictroides and T. hernandezii: Facilitating candidate gene discovery in an emerging model plant lineage.</title>
        <authorList>
            <person name="Arias T."/>
            <person name="Riano-Pachon D.M."/>
            <person name="Di Stilio V.S."/>
        </authorList>
    </citation>
    <scope>NUCLEOTIDE SEQUENCE [LARGE SCALE GENOMIC DNA]</scope>
    <source>
        <strain evidence="2">cv. WT478/WT964</strain>
        <tissue evidence="1">Leaves</tissue>
    </source>
</reference>
<sequence length="107" mass="13056">MHFSDKFCFHSYRPYYRSYILFYGKKRSIQYRGKDLQVKFHEVWVKSYAKKLEDYVKMRAGKMSLYMCVCVCVQENSDKFISVFLMAFTVYMKTQINLEKNVIIYIF</sequence>
<accession>A0A7J6VB42</accession>
<proteinExistence type="predicted"/>
<feature type="non-terminal residue" evidence="1">
    <location>
        <position position="1"/>
    </location>
</feature>
<comment type="caution">
    <text evidence="1">The sequence shown here is derived from an EMBL/GenBank/DDBJ whole genome shotgun (WGS) entry which is preliminary data.</text>
</comment>
<evidence type="ECO:0000313" key="2">
    <source>
        <dbReference type="Proteomes" id="UP000554482"/>
    </source>
</evidence>
<gene>
    <name evidence="1" type="ORF">FRX31_028494</name>
</gene>
<keyword evidence="2" id="KW-1185">Reference proteome</keyword>
<dbReference type="AlphaFoldDB" id="A0A7J6VB42"/>
<dbReference type="Proteomes" id="UP000554482">
    <property type="component" value="Unassembled WGS sequence"/>
</dbReference>
<evidence type="ECO:0000313" key="1">
    <source>
        <dbReference type="EMBL" id="KAF5181918.1"/>
    </source>
</evidence>
<organism evidence="1 2">
    <name type="scientific">Thalictrum thalictroides</name>
    <name type="common">Rue-anemone</name>
    <name type="synonym">Anemone thalictroides</name>
    <dbReference type="NCBI Taxonomy" id="46969"/>
    <lineage>
        <taxon>Eukaryota</taxon>
        <taxon>Viridiplantae</taxon>
        <taxon>Streptophyta</taxon>
        <taxon>Embryophyta</taxon>
        <taxon>Tracheophyta</taxon>
        <taxon>Spermatophyta</taxon>
        <taxon>Magnoliopsida</taxon>
        <taxon>Ranunculales</taxon>
        <taxon>Ranunculaceae</taxon>
        <taxon>Thalictroideae</taxon>
        <taxon>Thalictrum</taxon>
    </lineage>
</organism>